<dbReference type="Pfam" id="PF02469">
    <property type="entry name" value="Fasciclin"/>
    <property type="match status" value="1"/>
</dbReference>
<gene>
    <name evidence="3" type="ORF">BT63DRAFT_422983</name>
</gene>
<dbReference type="AlphaFoldDB" id="A0A6A6UM03"/>
<feature type="domain" description="FAS1" evidence="2">
    <location>
        <begin position="193"/>
        <end position="350"/>
    </location>
</feature>
<protein>
    <recommendedName>
        <fullName evidence="2">FAS1 domain-containing protein</fullName>
    </recommendedName>
</protein>
<dbReference type="EMBL" id="MU004232">
    <property type="protein sequence ID" value="KAF2672531.1"/>
    <property type="molecule type" value="Genomic_DNA"/>
</dbReference>
<dbReference type="InterPro" id="IPR036378">
    <property type="entry name" value="FAS1_dom_sf"/>
</dbReference>
<dbReference type="InterPro" id="IPR000782">
    <property type="entry name" value="FAS1_domain"/>
</dbReference>
<keyword evidence="1" id="KW-0732">Signal</keyword>
<feature type="chain" id="PRO_5025398122" description="FAS1 domain-containing protein" evidence="1">
    <location>
        <begin position="19"/>
        <end position="357"/>
    </location>
</feature>
<evidence type="ECO:0000313" key="4">
    <source>
        <dbReference type="Proteomes" id="UP000799302"/>
    </source>
</evidence>
<evidence type="ECO:0000313" key="3">
    <source>
        <dbReference type="EMBL" id="KAF2672531.1"/>
    </source>
</evidence>
<name>A0A6A6UM03_9PEZI</name>
<dbReference type="OrthoDB" id="286301at2759"/>
<dbReference type="PANTHER" id="PTHR10900">
    <property type="entry name" value="PERIOSTIN-RELATED"/>
    <property type="match status" value="1"/>
</dbReference>
<dbReference type="InterPro" id="IPR050904">
    <property type="entry name" value="Adhesion/Biosynth-related"/>
</dbReference>
<feature type="signal peptide" evidence="1">
    <location>
        <begin position="1"/>
        <end position="18"/>
    </location>
</feature>
<reference evidence="3" key="1">
    <citation type="journal article" date="2020" name="Stud. Mycol.">
        <title>101 Dothideomycetes genomes: a test case for predicting lifestyles and emergence of pathogens.</title>
        <authorList>
            <person name="Haridas S."/>
            <person name="Albert R."/>
            <person name="Binder M."/>
            <person name="Bloem J."/>
            <person name="Labutti K."/>
            <person name="Salamov A."/>
            <person name="Andreopoulos B."/>
            <person name="Baker S."/>
            <person name="Barry K."/>
            <person name="Bills G."/>
            <person name="Bluhm B."/>
            <person name="Cannon C."/>
            <person name="Castanera R."/>
            <person name="Culley D."/>
            <person name="Daum C."/>
            <person name="Ezra D."/>
            <person name="Gonzalez J."/>
            <person name="Henrissat B."/>
            <person name="Kuo A."/>
            <person name="Liang C."/>
            <person name="Lipzen A."/>
            <person name="Lutzoni F."/>
            <person name="Magnuson J."/>
            <person name="Mondo S."/>
            <person name="Nolan M."/>
            <person name="Ohm R."/>
            <person name="Pangilinan J."/>
            <person name="Park H.-J."/>
            <person name="Ramirez L."/>
            <person name="Alfaro M."/>
            <person name="Sun H."/>
            <person name="Tritt A."/>
            <person name="Yoshinaga Y."/>
            <person name="Zwiers L.-H."/>
            <person name="Turgeon B."/>
            <person name="Goodwin S."/>
            <person name="Spatafora J."/>
            <person name="Crous P."/>
            <person name="Grigoriev I."/>
        </authorList>
    </citation>
    <scope>NUCLEOTIDE SEQUENCE</scope>
    <source>
        <strain evidence="3">CBS 115976</strain>
    </source>
</reference>
<keyword evidence="4" id="KW-1185">Reference proteome</keyword>
<dbReference type="PANTHER" id="PTHR10900:SF77">
    <property type="entry name" value="FI19380P1"/>
    <property type="match status" value="1"/>
</dbReference>
<proteinExistence type="predicted"/>
<evidence type="ECO:0000256" key="1">
    <source>
        <dbReference type="SAM" id="SignalP"/>
    </source>
</evidence>
<dbReference type="Proteomes" id="UP000799302">
    <property type="component" value="Unassembled WGS sequence"/>
</dbReference>
<accession>A0A6A6UM03</accession>
<dbReference type="SUPFAM" id="SSF82153">
    <property type="entry name" value="FAS1 domain"/>
    <property type="match status" value="2"/>
</dbReference>
<evidence type="ECO:0000259" key="2">
    <source>
        <dbReference type="PROSITE" id="PS50213"/>
    </source>
</evidence>
<dbReference type="PROSITE" id="PS50213">
    <property type="entry name" value="FAS1"/>
    <property type="match status" value="2"/>
</dbReference>
<feature type="domain" description="FAS1" evidence="2">
    <location>
        <begin position="18"/>
        <end position="162"/>
    </location>
</feature>
<dbReference type="SMART" id="SM00554">
    <property type="entry name" value="FAS1"/>
    <property type="match status" value="2"/>
</dbReference>
<dbReference type="Gene3D" id="2.30.180.10">
    <property type="entry name" value="FAS1 domain"/>
    <property type="match status" value="2"/>
</dbReference>
<organism evidence="3 4">
    <name type="scientific">Microthyrium microscopicum</name>
    <dbReference type="NCBI Taxonomy" id="703497"/>
    <lineage>
        <taxon>Eukaryota</taxon>
        <taxon>Fungi</taxon>
        <taxon>Dikarya</taxon>
        <taxon>Ascomycota</taxon>
        <taxon>Pezizomycotina</taxon>
        <taxon>Dothideomycetes</taxon>
        <taxon>Dothideomycetes incertae sedis</taxon>
        <taxon>Microthyriales</taxon>
        <taxon>Microthyriaceae</taxon>
        <taxon>Microthyrium</taxon>
    </lineage>
</organism>
<sequence>MHLTQFFAGITLLHCSLAVKILDVVRDDPRLSALATIIAGTGGGGINPDLEQRFGLNGKNFTIFAPVNDAFTKGNPSFHKQLKLSENYPLLLSLIRSHIADGNIYLPAPGNRISGNSVEGYPIVLGVDQQGSRTIDNKYYTVNITSMRKVENGHIYTIDRVLDPFVQSFGMTIPQNKKTDALLTTPPGTPIPYATMADIVSSDPNLSTWRGIMNEVSPSFMKRLAEKPASSPKLCPPGTAKPNAILPDNAAFEYLSKEYRKSLKAPFNFATSLQLLSFGITKPTCLSWEDIVGIVRAYKGYKIYSHDSEMNMTITEPAKGSGEFFLNNAKLTFANMCAGNGCIWVVDRLIDPVYRQV</sequence>